<evidence type="ECO:0000313" key="1">
    <source>
        <dbReference type="EMBL" id="JAH86341.1"/>
    </source>
</evidence>
<dbReference type="AlphaFoldDB" id="A0A0E9W7S3"/>
<dbReference type="EMBL" id="GBXM01022236">
    <property type="protein sequence ID" value="JAH86341.1"/>
    <property type="molecule type" value="Transcribed_RNA"/>
</dbReference>
<proteinExistence type="predicted"/>
<reference evidence="1" key="1">
    <citation type="submission" date="2014-11" db="EMBL/GenBank/DDBJ databases">
        <authorList>
            <person name="Amaro Gonzalez C."/>
        </authorList>
    </citation>
    <scope>NUCLEOTIDE SEQUENCE</scope>
</reference>
<organism evidence="1">
    <name type="scientific">Anguilla anguilla</name>
    <name type="common">European freshwater eel</name>
    <name type="synonym">Muraena anguilla</name>
    <dbReference type="NCBI Taxonomy" id="7936"/>
    <lineage>
        <taxon>Eukaryota</taxon>
        <taxon>Metazoa</taxon>
        <taxon>Chordata</taxon>
        <taxon>Craniata</taxon>
        <taxon>Vertebrata</taxon>
        <taxon>Euteleostomi</taxon>
        <taxon>Actinopterygii</taxon>
        <taxon>Neopterygii</taxon>
        <taxon>Teleostei</taxon>
        <taxon>Anguilliformes</taxon>
        <taxon>Anguillidae</taxon>
        <taxon>Anguilla</taxon>
    </lineage>
</organism>
<protein>
    <submittedName>
        <fullName evidence="1">Uncharacterized protein</fullName>
    </submittedName>
</protein>
<accession>A0A0E9W7S3</accession>
<sequence>MNEKRFHVPQWSLGKKINHVCKTKDSCSVPCCCTDTGIHRIILCKDHLHS</sequence>
<name>A0A0E9W7S3_ANGAN</name>
<reference evidence="1" key="2">
    <citation type="journal article" date="2015" name="Fish Shellfish Immunol.">
        <title>Early steps in the European eel (Anguilla anguilla)-Vibrio vulnificus interaction in the gills: Role of the RtxA13 toxin.</title>
        <authorList>
            <person name="Callol A."/>
            <person name="Pajuelo D."/>
            <person name="Ebbesson L."/>
            <person name="Teles M."/>
            <person name="MacKenzie S."/>
            <person name="Amaro C."/>
        </authorList>
    </citation>
    <scope>NUCLEOTIDE SEQUENCE</scope>
</reference>